<dbReference type="SUPFAM" id="SSF47413">
    <property type="entry name" value="lambda repressor-like DNA-binding domains"/>
    <property type="match status" value="1"/>
</dbReference>
<dbReference type="Pfam" id="PF01381">
    <property type="entry name" value="HTH_3"/>
    <property type="match status" value="1"/>
</dbReference>
<dbReference type="PANTHER" id="PTHR46558:SF11">
    <property type="entry name" value="HTH-TYPE TRANSCRIPTIONAL REGULATOR XRE"/>
    <property type="match status" value="1"/>
</dbReference>
<evidence type="ECO:0000259" key="2">
    <source>
        <dbReference type="PROSITE" id="PS50943"/>
    </source>
</evidence>
<dbReference type="InterPro" id="IPR001387">
    <property type="entry name" value="Cro/C1-type_HTH"/>
</dbReference>
<dbReference type="GO" id="GO:0003677">
    <property type="term" value="F:DNA binding"/>
    <property type="evidence" value="ECO:0007669"/>
    <property type="project" value="UniProtKB-KW"/>
</dbReference>
<reference evidence="3 6" key="2">
    <citation type="submission" date="2018-08" db="EMBL/GenBank/DDBJ databases">
        <title>Murine metabolic-syndrome-specific gut microbial biobank.</title>
        <authorList>
            <person name="Liu C."/>
        </authorList>
    </citation>
    <scope>NUCLEOTIDE SEQUENCE [LARGE SCALE GENOMIC DNA]</scope>
    <source>
        <strain evidence="3 6">1XD21-27</strain>
    </source>
</reference>
<accession>A0A8B2ZH62</accession>
<dbReference type="SMART" id="SM00530">
    <property type="entry name" value="HTH_XRE"/>
    <property type="match status" value="1"/>
</dbReference>
<dbReference type="InterPro" id="IPR010982">
    <property type="entry name" value="Lambda_DNA-bd_dom_sf"/>
</dbReference>
<dbReference type="PANTHER" id="PTHR46558">
    <property type="entry name" value="TRACRIPTIONAL REGULATORY PROTEIN-RELATED-RELATED"/>
    <property type="match status" value="1"/>
</dbReference>
<dbReference type="Proteomes" id="UP000481807">
    <property type="component" value="Unassembled WGS sequence"/>
</dbReference>
<proteinExistence type="predicted"/>
<name>A0A8B2ZH62_STAWA</name>
<comment type="caution">
    <text evidence="4">The sequence shown here is derived from an EMBL/GenBank/DDBJ whole genome shotgun (WGS) entry which is preliminary data.</text>
</comment>
<dbReference type="EMBL" id="QSTD01000001">
    <property type="protein sequence ID" value="RGM32428.1"/>
    <property type="molecule type" value="Genomic_DNA"/>
</dbReference>
<dbReference type="EMBL" id="QXWP01000002">
    <property type="protein sequence ID" value="NBH29982.1"/>
    <property type="molecule type" value="Genomic_DNA"/>
</dbReference>
<dbReference type="RefSeq" id="WP_046464324.1">
    <property type="nucleotide sequence ID" value="NZ_CABMFV010000001.1"/>
</dbReference>
<dbReference type="CDD" id="cd00093">
    <property type="entry name" value="HTH_XRE"/>
    <property type="match status" value="1"/>
</dbReference>
<evidence type="ECO:0000313" key="5">
    <source>
        <dbReference type="Proteomes" id="UP000261016"/>
    </source>
</evidence>
<dbReference type="AlphaFoldDB" id="A0A8B2ZH62"/>
<sequence length="73" mass="8539">MIDRFDVGERINERRTRLGMTQKELAIKTNTTKSTVQKWESGVHLPKKETIPKIAKHLKYSEEYLLYGSDSNE</sequence>
<evidence type="ECO:0000256" key="1">
    <source>
        <dbReference type="ARBA" id="ARBA00023125"/>
    </source>
</evidence>
<evidence type="ECO:0000313" key="3">
    <source>
        <dbReference type="EMBL" id="NBH29982.1"/>
    </source>
</evidence>
<keyword evidence="1" id="KW-0238">DNA-binding</keyword>
<evidence type="ECO:0000313" key="4">
    <source>
        <dbReference type="EMBL" id="RGM32428.1"/>
    </source>
</evidence>
<gene>
    <name evidence="3" type="ORF">D3Z30_03195</name>
    <name evidence="4" type="ORF">DXC19_02705</name>
</gene>
<dbReference type="Gene3D" id="1.10.260.40">
    <property type="entry name" value="lambda repressor-like DNA-binding domains"/>
    <property type="match status" value="1"/>
</dbReference>
<feature type="domain" description="HTH cro/C1-type" evidence="2">
    <location>
        <begin position="11"/>
        <end position="65"/>
    </location>
</feature>
<protein>
    <submittedName>
        <fullName evidence="4">XRE family transcriptional regulator</fullName>
    </submittedName>
</protein>
<dbReference type="Proteomes" id="UP000261016">
    <property type="component" value="Unassembled WGS sequence"/>
</dbReference>
<organism evidence="4 5">
    <name type="scientific">Staphylococcus warneri</name>
    <dbReference type="NCBI Taxonomy" id="1292"/>
    <lineage>
        <taxon>Bacteria</taxon>
        <taxon>Bacillati</taxon>
        <taxon>Bacillota</taxon>
        <taxon>Bacilli</taxon>
        <taxon>Bacillales</taxon>
        <taxon>Staphylococcaceae</taxon>
        <taxon>Staphylococcus</taxon>
    </lineage>
</organism>
<evidence type="ECO:0000313" key="6">
    <source>
        <dbReference type="Proteomes" id="UP000481807"/>
    </source>
</evidence>
<reference evidence="4 5" key="1">
    <citation type="submission" date="2018-08" db="EMBL/GenBank/DDBJ databases">
        <title>A genome reference for cultivated species of the human gut microbiota.</title>
        <authorList>
            <person name="Zou Y."/>
            <person name="Xue W."/>
            <person name="Luo G."/>
        </authorList>
    </citation>
    <scope>NUCLEOTIDE SEQUENCE [LARGE SCALE GENOMIC DNA]</scope>
    <source>
        <strain evidence="4 5">OM08-17AT</strain>
    </source>
</reference>
<dbReference type="PROSITE" id="PS50943">
    <property type="entry name" value="HTH_CROC1"/>
    <property type="match status" value="1"/>
</dbReference>